<evidence type="ECO:0000256" key="9">
    <source>
        <dbReference type="ARBA" id="ARBA00047761"/>
    </source>
</evidence>
<evidence type="ECO:0000256" key="2">
    <source>
        <dbReference type="ARBA" id="ARBA00006702"/>
    </source>
</evidence>
<comment type="cofactor">
    <cofactor evidence="1">
        <name>Mn(2+)</name>
        <dbReference type="ChEBI" id="CHEBI:29035"/>
    </cofactor>
</comment>
<keyword evidence="7" id="KW-0904">Protein phosphatase</keyword>
<evidence type="ECO:0000259" key="12">
    <source>
        <dbReference type="PROSITE" id="PS51746"/>
    </source>
</evidence>
<dbReference type="GO" id="GO:0004722">
    <property type="term" value="F:protein serine/threonine phosphatase activity"/>
    <property type="evidence" value="ECO:0007669"/>
    <property type="project" value="UniProtKB-EC"/>
</dbReference>
<dbReference type="CDD" id="cd00143">
    <property type="entry name" value="PP2Cc"/>
    <property type="match status" value="1"/>
</dbReference>
<feature type="region of interest" description="Disordered" evidence="11">
    <location>
        <begin position="268"/>
        <end position="295"/>
    </location>
</feature>
<sequence length="350" mass="37072">MTESASEEWSVLESSPVNLDFGSVSLQGQGRFHNEDRQCCFEGVPSCGGLRGFAVFDGHGGDEASQFAASVLPFETESAWAGGDLEVMAEEVFVEIDRKFIAADRQQRSDAGACACVVFVLGRHLVAANAGDCRAISVAIDGDGFRVKELTRDHRSGTPAGAEYIERLGGMVEAGRLFGSLEPCRGFGDLNIREEHEEHLKKMSDEWVEELGPEKQLPTPVPEITHAVLLDSGPQEAVIIASDGVWSVLSSNVVGALVASLLLPPKKTSQGGGKGGGVKAKGGAKDGSGSLEQSEVSPEFRKIWDRIVAERRRSCSSRAALAADCVASMAQALQSDATDDDTTAVVFVAS</sequence>
<comment type="catalytic activity">
    <reaction evidence="9">
        <text>O-phospho-L-seryl-[protein] + H2O = L-seryl-[protein] + phosphate</text>
        <dbReference type="Rhea" id="RHEA:20629"/>
        <dbReference type="Rhea" id="RHEA-COMP:9863"/>
        <dbReference type="Rhea" id="RHEA-COMP:11604"/>
        <dbReference type="ChEBI" id="CHEBI:15377"/>
        <dbReference type="ChEBI" id="CHEBI:29999"/>
        <dbReference type="ChEBI" id="CHEBI:43474"/>
        <dbReference type="ChEBI" id="CHEBI:83421"/>
        <dbReference type="EC" id="3.1.3.16"/>
    </reaction>
</comment>
<dbReference type="InterPro" id="IPR015655">
    <property type="entry name" value="PP2C"/>
</dbReference>
<evidence type="ECO:0000256" key="7">
    <source>
        <dbReference type="ARBA" id="ARBA00022912"/>
    </source>
</evidence>
<keyword evidence="6" id="KW-0460">Magnesium</keyword>
<comment type="similarity">
    <text evidence="2">Belongs to the PP2C family.</text>
</comment>
<protein>
    <recommendedName>
        <fullName evidence="3">protein-serine/threonine phosphatase</fullName>
        <ecNumber evidence="3">3.1.3.16</ecNumber>
    </recommendedName>
</protein>
<dbReference type="InterPro" id="IPR001932">
    <property type="entry name" value="PPM-type_phosphatase-like_dom"/>
</dbReference>
<dbReference type="SMART" id="SM00332">
    <property type="entry name" value="PP2Cc"/>
    <property type="match status" value="1"/>
</dbReference>
<evidence type="ECO:0000256" key="1">
    <source>
        <dbReference type="ARBA" id="ARBA00001936"/>
    </source>
</evidence>
<evidence type="ECO:0000256" key="6">
    <source>
        <dbReference type="ARBA" id="ARBA00022842"/>
    </source>
</evidence>
<keyword evidence="4" id="KW-0479">Metal-binding</keyword>
<dbReference type="EMBL" id="CDMZ01005749">
    <property type="protein sequence ID" value="CEM54029.1"/>
    <property type="molecule type" value="Genomic_DNA"/>
</dbReference>
<proteinExistence type="inferred from homology"/>
<dbReference type="Pfam" id="PF00481">
    <property type="entry name" value="PP2C"/>
    <property type="match status" value="1"/>
</dbReference>
<evidence type="ECO:0000256" key="10">
    <source>
        <dbReference type="ARBA" id="ARBA00048336"/>
    </source>
</evidence>
<evidence type="ECO:0000256" key="3">
    <source>
        <dbReference type="ARBA" id="ARBA00013081"/>
    </source>
</evidence>
<evidence type="ECO:0000256" key="5">
    <source>
        <dbReference type="ARBA" id="ARBA00022801"/>
    </source>
</evidence>
<evidence type="ECO:0000313" key="13">
    <source>
        <dbReference type="EMBL" id="CEM54029.1"/>
    </source>
</evidence>
<dbReference type="PANTHER" id="PTHR13832">
    <property type="entry name" value="PROTEIN PHOSPHATASE 2C"/>
    <property type="match status" value="1"/>
</dbReference>
<evidence type="ECO:0000256" key="4">
    <source>
        <dbReference type="ARBA" id="ARBA00022723"/>
    </source>
</evidence>
<dbReference type="GO" id="GO:0046872">
    <property type="term" value="F:metal ion binding"/>
    <property type="evidence" value="ECO:0007669"/>
    <property type="project" value="UniProtKB-KW"/>
</dbReference>
<keyword evidence="8" id="KW-0464">Manganese</keyword>
<dbReference type="PROSITE" id="PS51746">
    <property type="entry name" value="PPM_2"/>
    <property type="match status" value="1"/>
</dbReference>
<dbReference type="Gene3D" id="3.60.40.10">
    <property type="entry name" value="PPM-type phosphatase domain"/>
    <property type="match status" value="1"/>
</dbReference>
<comment type="catalytic activity">
    <reaction evidence="10">
        <text>O-phospho-L-threonyl-[protein] + H2O = L-threonyl-[protein] + phosphate</text>
        <dbReference type="Rhea" id="RHEA:47004"/>
        <dbReference type="Rhea" id="RHEA-COMP:11060"/>
        <dbReference type="Rhea" id="RHEA-COMP:11605"/>
        <dbReference type="ChEBI" id="CHEBI:15377"/>
        <dbReference type="ChEBI" id="CHEBI:30013"/>
        <dbReference type="ChEBI" id="CHEBI:43474"/>
        <dbReference type="ChEBI" id="CHEBI:61977"/>
        <dbReference type="EC" id="3.1.3.16"/>
    </reaction>
</comment>
<dbReference type="PhylomeDB" id="A0A0G4IA40"/>
<feature type="compositionally biased region" description="Gly residues" evidence="11">
    <location>
        <begin position="270"/>
        <end position="280"/>
    </location>
</feature>
<keyword evidence="5" id="KW-0378">Hydrolase</keyword>
<dbReference type="EC" id="3.1.3.16" evidence="3"/>
<dbReference type="PANTHER" id="PTHR13832:SF803">
    <property type="entry name" value="PROTEIN PHOSPHATASE 1G"/>
    <property type="match status" value="1"/>
</dbReference>
<evidence type="ECO:0000256" key="11">
    <source>
        <dbReference type="SAM" id="MobiDB-lite"/>
    </source>
</evidence>
<dbReference type="VEuPathDB" id="CryptoDB:Cvel_12447"/>
<dbReference type="SUPFAM" id="SSF81606">
    <property type="entry name" value="PP2C-like"/>
    <property type="match status" value="1"/>
</dbReference>
<gene>
    <name evidence="13" type="ORF">Cvel_12447</name>
</gene>
<name>A0A0G4IA40_9ALVE</name>
<organism evidence="13">
    <name type="scientific">Chromera velia CCMP2878</name>
    <dbReference type="NCBI Taxonomy" id="1169474"/>
    <lineage>
        <taxon>Eukaryota</taxon>
        <taxon>Sar</taxon>
        <taxon>Alveolata</taxon>
        <taxon>Colpodellida</taxon>
        <taxon>Chromeraceae</taxon>
        <taxon>Chromera</taxon>
    </lineage>
</organism>
<feature type="domain" description="PPM-type phosphatase" evidence="12">
    <location>
        <begin position="20"/>
        <end position="348"/>
    </location>
</feature>
<evidence type="ECO:0000256" key="8">
    <source>
        <dbReference type="ARBA" id="ARBA00023211"/>
    </source>
</evidence>
<accession>A0A0G4IA40</accession>
<dbReference type="InterPro" id="IPR036457">
    <property type="entry name" value="PPM-type-like_dom_sf"/>
</dbReference>
<dbReference type="AlphaFoldDB" id="A0A0G4IA40"/>
<reference evidence="13" key="1">
    <citation type="submission" date="2014-11" db="EMBL/GenBank/DDBJ databases">
        <authorList>
            <person name="Otto D Thomas"/>
            <person name="Naeem Raeece"/>
        </authorList>
    </citation>
    <scope>NUCLEOTIDE SEQUENCE</scope>
</reference>